<dbReference type="PRINTS" id="PR00376">
    <property type="entry name" value="IL1BCENZYME"/>
</dbReference>
<organism evidence="3 4">
    <name type="scientific">Hyalella azteca</name>
    <name type="common">Amphipod</name>
    <dbReference type="NCBI Taxonomy" id="294128"/>
    <lineage>
        <taxon>Eukaryota</taxon>
        <taxon>Metazoa</taxon>
        <taxon>Ecdysozoa</taxon>
        <taxon>Arthropoda</taxon>
        <taxon>Crustacea</taxon>
        <taxon>Multicrustacea</taxon>
        <taxon>Malacostraca</taxon>
        <taxon>Eumalacostraca</taxon>
        <taxon>Peracarida</taxon>
        <taxon>Amphipoda</taxon>
        <taxon>Senticaudata</taxon>
        <taxon>Talitrida</taxon>
        <taxon>Talitroidea</taxon>
        <taxon>Hyalellidae</taxon>
        <taxon>Hyalella</taxon>
    </lineage>
</organism>
<reference evidence="4" key="1">
    <citation type="submission" date="2025-08" db="UniProtKB">
        <authorList>
            <consortium name="RefSeq"/>
        </authorList>
    </citation>
    <scope>IDENTIFICATION</scope>
    <source>
        <tissue evidence="4">Whole organism</tissue>
    </source>
</reference>
<dbReference type="PANTHER" id="PTHR10454:SF210">
    <property type="entry name" value="CASPASE-2"/>
    <property type="match status" value="1"/>
</dbReference>
<evidence type="ECO:0000256" key="1">
    <source>
        <dbReference type="ARBA" id="ARBA00010134"/>
    </source>
</evidence>
<dbReference type="InterPro" id="IPR011600">
    <property type="entry name" value="Pept_C14_caspase"/>
</dbReference>
<dbReference type="RefSeq" id="XP_018026872.1">
    <property type="nucleotide sequence ID" value="XM_018171383.2"/>
</dbReference>
<sequence length="287" mass="32854">MENSTFSMKEFDQSFEDSLARGFDDGVLQLHGPQAIDLLPSDEFILDATEEKPPDDLHGPVVGESYNYSLQNGSKKLIMFNFFKIPGEDDRLGSYRDIETLKKISIAFNFNVEIYEDLVKTDTEKVLDRIQRDKELENTTLLMIVVMSHGDGKNAYCFKSSDGMSVSMEEHIIARFNDINCPQLKGKPKIMVGVFCRDTKNADTSSRPEEISDNFLNDTVIIYSAKEGEKSYRCKENGCFLVQALFQSLENRSFTSFRELVARFHLAMGEYLDPEIKFINFRDVNLF</sequence>
<dbReference type="AlphaFoldDB" id="A0A8B7PNF0"/>
<dbReference type="GO" id="GO:0006915">
    <property type="term" value="P:apoptotic process"/>
    <property type="evidence" value="ECO:0007669"/>
    <property type="project" value="TreeGrafter"/>
</dbReference>
<dbReference type="GO" id="GO:0005737">
    <property type="term" value="C:cytoplasm"/>
    <property type="evidence" value="ECO:0007669"/>
    <property type="project" value="TreeGrafter"/>
</dbReference>
<feature type="domain" description="Caspase family p20" evidence="2">
    <location>
        <begin position="81"/>
        <end position="200"/>
    </location>
</feature>
<dbReference type="GeneID" id="108682251"/>
<keyword evidence="3" id="KW-1185">Reference proteome</keyword>
<dbReference type="GO" id="GO:0006508">
    <property type="term" value="P:proteolysis"/>
    <property type="evidence" value="ECO:0007669"/>
    <property type="project" value="InterPro"/>
</dbReference>
<dbReference type="InterPro" id="IPR002398">
    <property type="entry name" value="Pept_C14"/>
</dbReference>
<comment type="similarity">
    <text evidence="1">Belongs to the peptidase C14A family.</text>
</comment>
<dbReference type="InterPro" id="IPR001309">
    <property type="entry name" value="Pept_C14_p20"/>
</dbReference>
<evidence type="ECO:0000259" key="2">
    <source>
        <dbReference type="PROSITE" id="PS50208"/>
    </source>
</evidence>
<proteinExistence type="inferred from homology"/>
<dbReference type="Gene3D" id="3.40.50.1460">
    <property type="match status" value="1"/>
</dbReference>
<protein>
    <submittedName>
        <fullName evidence="4">Caspase-1</fullName>
    </submittedName>
</protein>
<dbReference type="KEGG" id="hazt:108682251"/>
<dbReference type="PANTHER" id="PTHR10454">
    <property type="entry name" value="CASPASE"/>
    <property type="match status" value="1"/>
</dbReference>
<gene>
    <name evidence="4" type="primary">LOC108682251</name>
</gene>
<dbReference type="GO" id="GO:0043525">
    <property type="term" value="P:positive regulation of neuron apoptotic process"/>
    <property type="evidence" value="ECO:0007669"/>
    <property type="project" value="TreeGrafter"/>
</dbReference>
<dbReference type="SUPFAM" id="SSF52129">
    <property type="entry name" value="Caspase-like"/>
    <property type="match status" value="1"/>
</dbReference>
<name>A0A8B7PNF0_HYAAZ</name>
<dbReference type="OrthoDB" id="6097640at2759"/>
<dbReference type="Pfam" id="PF00656">
    <property type="entry name" value="Peptidase_C14"/>
    <property type="match status" value="1"/>
</dbReference>
<dbReference type="GO" id="GO:0004197">
    <property type="term" value="F:cysteine-type endopeptidase activity"/>
    <property type="evidence" value="ECO:0007669"/>
    <property type="project" value="InterPro"/>
</dbReference>
<dbReference type="PROSITE" id="PS50208">
    <property type="entry name" value="CASPASE_P20"/>
    <property type="match status" value="1"/>
</dbReference>
<dbReference type="InterPro" id="IPR015917">
    <property type="entry name" value="Pept_C14A"/>
</dbReference>
<accession>A0A8B7PNF0</accession>
<dbReference type="Proteomes" id="UP000694843">
    <property type="component" value="Unplaced"/>
</dbReference>
<evidence type="ECO:0000313" key="3">
    <source>
        <dbReference type="Proteomes" id="UP000694843"/>
    </source>
</evidence>
<dbReference type="SMART" id="SM00115">
    <property type="entry name" value="CASc"/>
    <property type="match status" value="1"/>
</dbReference>
<evidence type="ECO:0000313" key="4">
    <source>
        <dbReference type="RefSeq" id="XP_018026872.1"/>
    </source>
</evidence>
<dbReference type="InterPro" id="IPR029030">
    <property type="entry name" value="Caspase-like_dom_sf"/>
</dbReference>